<protein>
    <submittedName>
        <fullName evidence="7">IclR family transcriptional regulator</fullName>
    </submittedName>
</protein>
<evidence type="ECO:0000256" key="4">
    <source>
        <dbReference type="SAM" id="MobiDB-lite"/>
    </source>
</evidence>
<reference evidence="7 8" key="1">
    <citation type="submission" date="2019-07" db="EMBL/GenBank/DDBJ databases">
        <title>New species of Amycolatopsis and Streptomyces.</title>
        <authorList>
            <person name="Duangmal K."/>
            <person name="Teo W.F.A."/>
            <person name="Lipun K."/>
        </authorList>
    </citation>
    <scope>NUCLEOTIDE SEQUENCE [LARGE SCALE GENOMIC DNA]</scope>
    <source>
        <strain evidence="7 8">NBRC 109810</strain>
    </source>
</reference>
<dbReference type="Gene3D" id="3.30.450.40">
    <property type="match status" value="1"/>
</dbReference>
<feature type="compositionally biased region" description="Basic and acidic residues" evidence="4">
    <location>
        <begin position="1"/>
        <end position="10"/>
    </location>
</feature>
<dbReference type="InterPro" id="IPR036390">
    <property type="entry name" value="WH_DNA-bd_sf"/>
</dbReference>
<dbReference type="GO" id="GO:0045892">
    <property type="term" value="P:negative regulation of DNA-templated transcription"/>
    <property type="evidence" value="ECO:0007669"/>
    <property type="project" value="TreeGrafter"/>
</dbReference>
<dbReference type="GO" id="GO:0003677">
    <property type="term" value="F:DNA binding"/>
    <property type="evidence" value="ECO:0007669"/>
    <property type="project" value="UniProtKB-KW"/>
</dbReference>
<proteinExistence type="predicted"/>
<dbReference type="InterPro" id="IPR029016">
    <property type="entry name" value="GAF-like_dom_sf"/>
</dbReference>
<keyword evidence="3" id="KW-0804">Transcription</keyword>
<organism evidence="7 8">
    <name type="scientific">Streptomyces adustus</name>
    <dbReference type="NCBI Taxonomy" id="1609272"/>
    <lineage>
        <taxon>Bacteria</taxon>
        <taxon>Bacillati</taxon>
        <taxon>Actinomycetota</taxon>
        <taxon>Actinomycetes</taxon>
        <taxon>Kitasatosporales</taxon>
        <taxon>Streptomycetaceae</taxon>
        <taxon>Streptomyces</taxon>
    </lineage>
</organism>
<keyword evidence="2" id="KW-0238">DNA-binding</keyword>
<feature type="domain" description="HTH iclR-type" evidence="5">
    <location>
        <begin position="28"/>
        <end position="89"/>
    </location>
</feature>
<evidence type="ECO:0000256" key="1">
    <source>
        <dbReference type="ARBA" id="ARBA00023015"/>
    </source>
</evidence>
<evidence type="ECO:0000256" key="2">
    <source>
        <dbReference type="ARBA" id="ARBA00023125"/>
    </source>
</evidence>
<evidence type="ECO:0000313" key="7">
    <source>
        <dbReference type="EMBL" id="MPY30388.1"/>
    </source>
</evidence>
<dbReference type="InterPro" id="IPR036388">
    <property type="entry name" value="WH-like_DNA-bd_sf"/>
</dbReference>
<dbReference type="PANTHER" id="PTHR30136:SF24">
    <property type="entry name" value="HTH-TYPE TRANSCRIPTIONAL REPRESSOR ALLR"/>
    <property type="match status" value="1"/>
</dbReference>
<dbReference type="PROSITE" id="PS51078">
    <property type="entry name" value="ICLR_ED"/>
    <property type="match status" value="1"/>
</dbReference>
<evidence type="ECO:0000259" key="6">
    <source>
        <dbReference type="PROSITE" id="PS51078"/>
    </source>
</evidence>
<evidence type="ECO:0000313" key="8">
    <source>
        <dbReference type="Proteomes" id="UP000325849"/>
    </source>
</evidence>
<dbReference type="PANTHER" id="PTHR30136">
    <property type="entry name" value="HELIX-TURN-HELIX TRANSCRIPTIONAL REGULATOR, ICLR FAMILY"/>
    <property type="match status" value="1"/>
</dbReference>
<dbReference type="SMART" id="SM00346">
    <property type="entry name" value="HTH_ICLR"/>
    <property type="match status" value="1"/>
</dbReference>
<dbReference type="Pfam" id="PF09339">
    <property type="entry name" value="HTH_IclR"/>
    <property type="match status" value="1"/>
</dbReference>
<dbReference type="Proteomes" id="UP000325849">
    <property type="component" value="Unassembled WGS sequence"/>
</dbReference>
<dbReference type="Pfam" id="PF01614">
    <property type="entry name" value="IclR_C"/>
    <property type="match status" value="1"/>
</dbReference>
<feature type="domain" description="IclR-ED" evidence="6">
    <location>
        <begin position="90"/>
        <end position="269"/>
    </location>
</feature>
<dbReference type="PROSITE" id="PS51077">
    <property type="entry name" value="HTH_ICLR"/>
    <property type="match status" value="1"/>
</dbReference>
<gene>
    <name evidence="7" type="ORF">FNH09_03410</name>
</gene>
<evidence type="ECO:0000256" key="3">
    <source>
        <dbReference type="ARBA" id="ARBA00023163"/>
    </source>
</evidence>
<comment type="caution">
    <text evidence="7">The sequence shown here is derived from an EMBL/GenBank/DDBJ whole genome shotgun (WGS) entry which is preliminary data.</text>
</comment>
<keyword evidence="1" id="KW-0805">Transcription regulation</keyword>
<evidence type="ECO:0000259" key="5">
    <source>
        <dbReference type="PROSITE" id="PS51077"/>
    </source>
</evidence>
<dbReference type="SUPFAM" id="SSF46785">
    <property type="entry name" value="Winged helix' DNA-binding domain"/>
    <property type="match status" value="1"/>
</dbReference>
<dbReference type="EMBL" id="VJZD01000007">
    <property type="protein sequence ID" value="MPY30388.1"/>
    <property type="molecule type" value="Genomic_DNA"/>
</dbReference>
<feature type="region of interest" description="Disordered" evidence="4">
    <location>
        <begin position="1"/>
        <end position="28"/>
    </location>
</feature>
<dbReference type="AlphaFoldDB" id="A0A5N8V8N0"/>
<dbReference type="OrthoDB" id="60629at2"/>
<dbReference type="InterPro" id="IPR050707">
    <property type="entry name" value="HTH_MetabolicPath_Reg"/>
</dbReference>
<dbReference type="SUPFAM" id="SSF55781">
    <property type="entry name" value="GAF domain-like"/>
    <property type="match status" value="1"/>
</dbReference>
<keyword evidence="8" id="KW-1185">Reference proteome</keyword>
<dbReference type="InterPro" id="IPR005471">
    <property type="entry name" value="Tscrpt_reg_IclR_N"/>
</dbReference>
<dbReference type="GO" id="GO:0003700">
    <property type="term" value="F:DNA-binding transcription factor activity"/>
    <property type="evidence" value="ECO:0007669"/>
    <property type="project" value="TreeGrafter"/>
</dbReference>
<sequence length="275" mass="29965">MKRVSERCRVSDAAAPARPRGKRPPHGEPVVDRALALLAAFDATRRRLSLRELSRISGIPTSTTLRLAGRLLEWGALERDEAGYYTIGLRLLEIASLAPRGHGLRQTALPFMSDLGAVTRQHVQLAVREGLQATLVERLSAHSAVQVHYRVGGKMPLHATGMGLALLAFAPVDVQEEILSRPLHSEPDKRLIPAAAMRRTLAELRRERVAIFRRTELETLVAVAAPIFDESDEAVAAIGVLLPEREAQPRRLSYAVRTAAQGISRALGAPSAAMV</sequence>
<dbReference type="InterPro" id="IPR014757">
    <property type="entry name" value="Tscrpt_reg_IclR_C"/>
</dbReference>
<dbReference type="Gene3D" id="1.10.10.10">
    <property type="entry name" value="Winged helix-like DNA-binding domain superfamily/Winged helix DNA-binding domain"/>
    <property type="match status" value="1"/>
</dbReference>
<accession>A0A5N8V8N0</accession>
<name>A0A5N8V8N0_9ACTN</name>